<evidence type="ECO:0000313" key="5">
    <source>
        <dbReference type="EMBL" id="GGH62049.1"/>
    </source>
</evidence>
<dbReference type="GO" id="GO:0046872">
    <property type="term" value="F:metal ion binding"/>
    <property type="evidence" value="ECO:0007669"/>
    <property type="project" value="InterPro"/>
</dbReference>
<keyword evidence="1 2" id="KW-0732">Signal</keyword>
<dbReference type="InterPro" id="IPR003961">
    <property type="entry name" value="FN3_dom"/>
</dbReference>
<evidence type="ECO:0000313" key="6">
    <source>
        <dbReference type="Proteomes" id="UP000627292"/>
    </source>
</evidence>
<comment type="caution">
    <text evidence="5">The sequence shown here is derived from an EMBL/GenBank/DDBJ whole genome shotgun (WGS) entry which is preliminary data.</text>
</comment>
<organism evidence="5 6">
    <name type="scientific">Filimonas zeae</name>
    <dbReference type="NCBI Taxonomy" id="1737353"/>
    <lineage>
        <taxon>Bacteria</taxon>
        <taxon>Pseudomonadati</taxon>
        <taxon>Bacteroidota</taxon>
        <taxon>Chitinophagia</taxon>
        <taxon>Chitinophagales</taxon>
        <taxon>Chitinophagaceae</taxon>
        <taxon>Filimonas</taxon>
    </lineage>
</organism>
<accession>A0A917ISF1</accession>
<dbReference type="CDD" id="cd00063">
    <property type="entry name" value="FN3"/>
    <property type="match status" value="1"/>
</dbReference>
<dbReference type="AlphaFoldDB" id="A0A917ISF1"/>
<feature type="chain" id="PRO_5037988083" evidence="2">
    <location>
        <begin position="21"/>
        <end position="413"/>
    </location>
</feature>
<dbReference type="InterPro" id="IPR015914">
    <property type="entry name" value="PAPs_N"/>
</dbReference>
<feature type="signal peptide" evidence="2">
    <location>
        <begin position="1"/>
        <end position="20"/>
    </location>
</feature>
<dbReference type="InterPro" id="IPR029052">
    <property type="entry name" value="Metallo-depent_PP-like"/>
</dbReference>
<dbReference type="SUPFAM" id="SSF49363">
    <property type="entry name" value="Purple acid phosphatase, N-terminal domain"/>
    <property type="match status" value="1"/>
</dbReference>
<feature type="domain" description="Purple acid phosphatase N-terminal" evidence="4">
    <location>
        <begin position="25"/>
        <end position="121"/>
    </location>
</feature>
<feature type="domain" description="Calcineurin-like phosphoesterase" evidence="3">
    <location>
        <begin position="129"/>
        <end position="324"/>
    </location>
</feature>
<dbReference type="InterPro" id="IPR004843">
    <property type="entry name" value="Calcineurin-like_PHP"/>
</dbReference>
<reference evidence="5" key="1">
    <citation type="journal article" date="2014" name="Int. J. Syst. Evol. Microbiol.">
        <title>Complete genome sequence of Corynebacterium casei LMG S-19264T (=DSM 44701T), isolated from a smear-ripened cheese.</title>
        <authorList>
            <consortium name="US DOE Joint Genome Institute (JGI-PGF)"/>
            <person name="Walter F."/>
            <person name="Albersmeier A."/>
            <person name="Kalinowski J."/>
            <person name="Ruckert C."/>
        </authorList>
    </citation>
    <scope>NUCLEOTIDE SEQUENCE</scope>
    <source>
        <strain evidence="5">CGMCC 1.15290</strain>
    </source>
</reference>
<dbReference type="InterPro" id="IPR008963">
    <property type="entry name" value="Purple_acid_Pase-like_N"/>
</dbReference>
<dbReference type="EMBL" id="BMIB01000001">
    <property type="protein sequence ID" value="GGH62049.1"/>
    <property type="molecule type" value="Genomic_DNA"/>
</dbReference>
<dbReference type="Pfam" id="PF16656">
    <property type="entry name" value="Pur_ac_phosph_N"/>
    <property type="match status" value="1"/>
</dbReference>
<protein>
    <submittedName>
        <fullName evidence="5">Phosphoesterase</fullName>
    </submittedName>
</protein>
<keyword evidence="6" id="KW-1185">Reference proteome</keyword>
<dbReference type="Gene3D" id="2.60.40.380">
    <property type="entry name" value="Purple acid phosphatase-like, N-terminal"/>
    <property type="match status" value="1"/>
</dbReference>
<evidence type="ECO:0000256" key="2">
    <source>
        <dbReference type="SAM" id="SignalP"/>
    </source>
</evidence>
<dbReference type="SUPFAM" id="SSF56300">
    <property type="entry name" value="Metallo-dependent phosphatases"/>
    <property type="match status" value="1"/>
</dbReference>
<name>A0A917ISF1_9BACT</name>
<gene>
    <name evidence="5" type="ORF">GCM10011379_11620</name>
</gene>
<dbReference type="Pfam" id="PF00149">
    <property type="entry name" value="Metallophos"/>
    <property type="match status" value="1"/>
</dbReference>
<evidence type="ECO:0000259" key="3">
    <source>
        <dbReference type="Pfam" id="PF00149"/>
    </source>
</evidence>
<evidence type="ECO:0000259" key="4">
    <source>
        <dbReference type="Pfam" id="PF16656"/>
    </source>
</evidence>
<dbReference type="RefSeq" id="WP_188951023.1">
    <property type="nucleotide sequence ID" value="NZ_BMIB01000001.1"/>
</dbReference>
<sequence>MKKINVLLGCITLAATAKLAAQVTPDRIVLNVTANPATSLAVTWRTGNEVKEAVGEIVVAADGPDLAKELQQVKAVTTPFGGDSLHAAYHSVVFRGLQPKTKYMYRVGGSGQWSEWFQVQTAGVVGDTVKLIYMGDAQNNIKSLWSRTIRQAFMQMPDANLMIHAGDLVNRGQRDEEWGEFFYAGSFIHSVIPGMMVVGNHEHSRDSAGEFSLLTPHWQAQFTLPENGAPGVEETCYFTDIQGVRFIALNSQAINLTKAGADRQYYWLDSLLSHNPNKWTCISFHHPVFSAKASRDNETLRKRFKPLFDKHRVDLILQGHDHAYARGIQPVEGLVKDTTSGTMYVISVSGPKMYELNKEPWMKRTAMNTQLFQLVRIAGDTLLFETYTTTGKLFDAFKLVKQKGKLNKCIEMK</sequence>
<evidence type="ECO:0000256" key="1">
    <source>
        <dbReference type="ARBA" id="ARBA00022729"/>
    </source>
</evidence>
<dbReference type="GO" id="GO:0003993">
    <property type="term" value="F:acid phosphatase activity"/>
    <property type="evidence" value="ECO:0007669"/>
    <property type="project" value="InterPro"/>
</dbReference>
<reference evidence="5" key="2">
    <citation type="submission" date="2020-09" db="EMBL/GenBank/DDBJ databases">
        <authorList>
            <person name="Sun Q."/>
            <person name="Zhou Y."/>
        </authorList>
    </citation>
    <scope>NUCLEOTIDE SEQUENCE</scope>
    <source>
        <strain evidence="5">CGMCC 1.15290</strain>
    </source>
</reference>
<proteinExistence type="predicted"/>
<dbReference type="Proteomes" id="UP000627292">
    <property type="component" value="Unassembled WGS sequence"/>
</dbReference>
<dbReference type="PANTHER" id="PTHR45867:SF3">
    <property type="entry name" value="ACID PHOSPHATASE TYPE 7"/>
    <property type="match status" value="1"/>
</dbReference>
<dbReference type="PANTHER" id="PTHR45867">
    <property type="entry name" value="PURPLE ACID PHOSPHATASE"/>
    <property type="match status" value="1"/>
</dbReference>
<dbReference type="Gene3D" id="3.60.21.10">
    <property type="match status" value="1"/>
</dbReference>